<protein>
    <submittedName>
        <fullName evidence="1">Uncharacterized protein</fullName>
    </submittedName>
</protein>
<dbReference type="EnsemblPlants" id="MELO3C032065.2.1">
    <property type="protein sequence ID" value="MELO3C032065.2.1"/>
    <property type="gene ID" value="MELO3C032065.2"/>
</dbReference>
<sequence>MKKARTSTKGERKFVSLSVMCHTPSRNTFSLELRCGMKSTDIVLLITIHDPDKITKSHQEAVKNLIWTGHGQYQVSLFSEEFVMVSG</sequence>
<evidence type="ECO:0000313" key="1">
    <source>
        <dbReference type="EnsemblPlants" id="MELO3C032065.2.1"/>
    </source>
</evidence>
<accession>A0A9I9EDJ8</accession>
<dbReference type="Gramene" id="MELO3C032065.2.1">
    <property type="protein sequence ID" value="MELO3C032065.2.1"/>
    <property type="gene ID" value="MELO3C032065.2"/>
</dbReference>
<dbReference type="AlphaFoldDB" id="A0A9I9EDJ8"/>
<name>A0A9I9EDJ8_CUCME</name>
<organism evidence="1">
    <name type="scientific">Cucumis melo</name>
    <name type="common">Muskmelon</name>
    <dbReference type="NCBI Taxonomy" id="3656"/>
    <lineage>
        <taxon>Eukaryota</taxon>
        <taxon>Viridiplantae</taxon>
        <taxon>Streptophyta</taxon>
        <taxon>Embryophyta</taxon>
        <taxon>Tracheophyta</taxon>
        <taxon>Spermatophyta</taxon>
        <taxon>Magnoliopsida</taxon>
        <taxon>eudicotyledons</taxon>
        <taxon>Gunneridae</taxon>
        <taxon>Pentapetalae</taxon>
        <taxon>rosids</taxon>
        <taxon>fabids</taxon>
        <taxon>Cucurbitales</taxon>
        <taxon>Cucurbitaceae</taxon>
        <taxon>Benincaseae</taxon>
        <taxon>Cucumis</taxon>
    </lineage>
</organism>
<proteinExistence type="predicted"/>
<reference evidence="1" key="1">
    <citation type="submission" date="2023-03" db="UniProtKB">
        <authorList>
            <consortium name="EnsemblPlants"/>
        </authorList>
    </citation>
    <scope>IDENTIFICATION</scope>
</reference>